<keyword evidence="2" id="KW-1185">Reference proteome</keyword>
<evidence type="ECO:0000313" key="2">
    <source>
        <dbReference type="Proteomes" id="UP001454036"/>
    </source>
</evidence>
<dbReference type="EMBL" id="BAABME010010474">
    <property type="protein sequence ID" value="GAA0179078.1"/>
    <property type="molecule type" value="Genomic_DNA"/>
</dbReference>
<comment type="caution">
    <text evidence="1">The sequence shown here is derived from an EMBL/GenBank/DDBJ whole genome shotgun (WGS) entry which is preliminary data.</text>
</comment>
<proteinExistence type="predicted"/>
<accession>A0AAV3RNS3</accession>
<organism evidence="1 2">
    <name type="scientific">Lithospermum erythrorhizon</name>
    <name type="common">Purple gromwell</name>
    <name type="synonym">Lithospermum officinale var. erythrorhizon</name>
    <dbReference type="NCBI Taxonomy" id="34254"/>
    <lineage>
        <taxon>Eukaryota</taxon>
        <taxon>Viridiplantae</taxon>
        <taxon>Streptophyta</taxon>
        <taxon>Embryophyta</taxon>
        <taxon>Tracheophyta</taxon>
        <taxon>Spermatophyta</taxon>
        <taxon>Magnoliopsida</taxon>
        <taxon>eudicotyledons</taxon>
        <taxon>Gunneridae</taxon>
        <taxon>Pentapetalae</taxon>
        <taxon>asterids</taxon>
        <taxon>lamiids</taxon>
        <taxon>Boraginales</taxon>
        <taxon>Boraginaceae</taxon>
        <taxon>Boraginoideae</taxon>
        <taxon>Lithospermeae</taxon>
        <taxon>Lithospermum</taxon>
    </lineage>
</organism>
<name>A0AAV3RNS3_LITER</name>
<evidence type="ECO:0000313" key="1">
    <source>
        <dbReference type="EMBL" id="GAA0179078.1"/>
    </source>
</evidence>
<gene>
    <name evidence="1" type="ORF">LIER_29927</name>
</gene>
<dbReference type="AlphaFoldDB" id="A0AAV3RNS3"/>
<protein>
    <submittedName>
        <fullName evidence="1">Uncharacterized protein</fullName>
    </submittedName>
</protein>
<reference evidence="1 2" key="1">
    <citation type="submission" date="2024-01" db="EMBL/GenBank/DDBJ databases">
        <title>The complete chloroplast genome sequence of Lithospermum erythrorhizon: insights into the phylogenetic relationship among Boraginaceae species and the maternal lineages of purple gromwells.</title>
        <authorList>
            <person name="Okada T."/>
            <person name="Watanabe K."/>
        </authorList>
    </citation>
    <scope>NUCLEOTIDE SEQUENCE [LARGE SCALE GENOMIC DNA]</scope>
</reference>
<sequence>MLVDMGSSAHILYLQAYDRLGLPRKHLKPVSTPLIGFTGHSVYSIGIAELELTVGEAPPNDDGEGIFHGCGYSRPLV</sequence>
<dbReference type="Proteomes" id="UP001454036">
    <property type="component" value="Unassembled WGS sequence"/>
</dbReference>